<protein>
    <submittedName>
        <fullName evidence="1">Uncharacterized protein</fullName>
    </submittedName>
</protein>
<evidence type="ECO:0000313" key="1">
    <source>
        <dbReference type="EMBL" id="KAK4831640.1"/>
    </source>
</evidence>
<keyword evidence="2" id="KW-1185">Reference proteome</keyword>
<dbReference type="EMBL" id="JAUNZN010000001">
    <property type="protein sequence ID" value="KAK4831640.1"/>
    <property type="molecule type" value="Genomic_DNA"/>
</dbReference>
<comment type="caution">
    <text evidence="1">The sequence shown here is derived from an EMBL/GenBank/DDBJ whole genome shotgun (WGS) entry which is preliminary data.</text>
</comment>
<dbReference type="AlphaFoldDB" id="A0AAN7PJY7"/>
<evidence type="ECO:0000313" key="2">
    <source>
        <dbReference type="Proteomes" id="UP001333110"/>
    </source>
</evidence>
<accession>A0AAN7PJY7</accession>
<dbReference type="Proteomes" id="UP001333110">
    <property type="component" value="Unassembled WGS sequence"/>
</dbReference>
<gene>
    <name evidence="1" type="ORF">QYF61_018580</name>
</gene>
<name>A0AAN7PJY7_MYCAM</name>
<sequence>MAALISRNAINTPPDATPCRRVNQQGRAALPKCKALPQAPSAICSSDACGVQGVTAEPSGSAKAGVNIRGDGVHVFCKAFDTVPHNTPASKLERHIFMMVGVLDG</sequence>
<organism evidence="1 2">
    <name type="scientific">Mycteria americana</name>
    <name type="common">Wood stork</name>
    <dbReference type="NCBI Taxonomy" id="33587"/>
    <lineage>
        <taxon>Eukaryota</taxon>
        <taxon>Metazoa</taxon>
        <taxon>Chordata</taxon>
        <taxon>Craniata</taxon>
        <taxon>Vertebrata</taxon>
        <taxon>Euteleostomi</taxon>
        <taxon>Archelosauria</taxon>
        <taxon>Archosauria</taxon>
        <taxon>Dinosauria</taxon>
        <taxon>Saurischia</taxon>
        <taxon>Theropoda</taxon>
        <taxon>Coelurosauria</taxon>
        <taxon>Aves</taxon>
        <taxon>Neognathae</taxon>
        <taxon>Neoaves</taxon>
        <taxon>Aequornithes</taxon>
        <taxon>Ciconiiformes</taxon>
        <taxon>Ciconiidae</taxon>
        <taxon>Mycteria</taxon>
    </lineage>
</organism>
<proteinExistence type="predicted"/>
<reference evidence="1 2" key="1">
    <citation type="journal article" date="2023" name="J. Hered.">
        <title>Chromosome-level genome of the wood stork (Mycteria americana) provides insight into avian chromosome evolution.</title>
        <authorList>
            <person name="Flamio R. Jr."/>
            <person name="Ramstad K.M."/>
        </authorList>
    </citation>
    <scope>NUCLEOTIDE SEQUENCE [LARGE SCALE GENOMIC DNA]</scope>
    <source>
        <strain evidence="1">JAX WOST 10</strain>
    </source>
</reference>